<keyword evidence="1" id="KW-1133">Transmembrane helix</keyword>
<reference evidence="2" key="1">
    <citation type="journal article" date="2021" name="Nat. Commun.">
        <title>Genetic determinants of endophytism in the Arabidopsis root mycobiome.</title>
        <authorList>
            <person name="Mesny F."/>
            <person name="Miyauchi S."/>
            <person name="Thiergart T."/>
            <person name="Pickel B."/>
            <person name="Atanasova L."/>
            <person name="Karlsson M."/>
            <person name="Huettel B."/>
            <person name="Barry K.W."/>
            <person name="Haridas S."/>
            <person name="Chen C."/>
            <person name="Bauer D."/>
            <person name="Andreopoulos W."/>
            <person name="Pangilinan J."/>
            <person name="LaButti K."/>
            <person name="Riley R."/>
            <person name="Lipzen A."/>
            <person name="Clum A."/>
            <person name="Drula E."/>
            <person name="Henrissat B."/>
            <person name="Kohler A."/>
            <person name="Grigoriev I.V."/>
            <person name="Martin F.M."/>
            <person name="Hacquard S."/>
        </authorList>
    </citation>
    <scope>NUCLEOTIDE SEQUENCE</scope>
    <source>
        <strain evidence="2">MPI-CAGE-AT-0147</strain>
    </source>
</reference>
<evidence type="ECO:0000313" key="3">
    <source>
        <dbReference type="Proteomes" id="UP000738349"/>
    </source>
</evidence>
<dbReference type="AlphaFoldDB" id="A0A9P9JFF2"/>
<proteinExistence type="predicted"/>
<comment type="caution">
    <text evidence="2">The sequence shown here is derived from an EMBL/GenBank/DDBJ whole genome shotgun (WGS) entry which is preliminary data.</text>
</comment>
<evidence type="ECO:0000256" key="1">
    <source>
        <dbReference type="SAM" id="Phobius"/>
    </source>
</evidence>
<evidence type="ECO:0000313" key="2">
    <source>
        <dbReference type="EMBL" id="KAH7156048.1"/>
    </source>
</evidence>
<keyword evidence="1" id="KW-0472">Membrane</keyword>
<gene>
    <name evidence="2" type="ORF">EDB81DRAFT_880383</name>
</gene>
<sequence>MTATISEANIWATQTLGLFKVLQRNISTTNIELEKFVGSDVGYFTDLMTESDPVNVHTWSTWQSIERNVLELQSLQRNLDHVRTDLEDFRKQIELWLAIHQSQTVSIQQGLDSRSLRIFAMLFVFVPISLSAGVHSMGSSAIPSAKPPSFLLTACIITFSLFIISVTIHAAKRWGQRICVSLVRSVQDNVLVLWRKRDDDHDDGVELRTFH</sequence>
<feature type="transmembrane region" description="Helical" evidence="1">
    <location>
        <begin position="118"/>
        <end position="138"/>
    </location>
</feature>
<name>A0A9P9JFF2_9HYPO</name>
<organism evidence="2 3">
    <name type="scientific">Dactylonectria macrodidyma</name>
    <dbReference type="NCBI Taxonomy" id="307937"/>
    <lineage>
        <taxon>Eukaryota</taxon>
        <taxon>Fungi</taxon>
        <taxon>Dikarya</taxon>
        <taxon>Ascomycota</taxon>
        <taxon>Pezizomycotina</taxon>
        <taxon>Sordariomycetes</taxon>
        <taxon>Hypocreomycetidae</taxon>
        <taxon>Hypocreales</taxon>
        <taxon>Nectriaceae</taxon>
        <taxon>Dactylonectria</taxon>
    </lineage>
</organism>
<feature type="transmembrane region" description="Helical" evidence="1">
    <location>
        <begin position="150"/>
        <end position="171"/>
    </location>
</feature>
<keyword evidence="3" id="KW-1185">Reference proteome</keyword>
<dbReference type="Proteomes" id="UP000738349">
    <property type="component" value="Unassembled WGS sequence"/>
</dbReference>
<dbReference type="EMBL" id="JAGMUV010000005">
    <property type="protein sequence ID" value="KAH7156048.1"/>
    <property type="molecule type" value="Genomic_DNA"/>
</dbReference>
<keyword evidence="1" id="KW-0812">Transmembrane</keyword>
<accession>A0A9P9JFF2</accession>
<protein>
    <submittedName>
        <fullName evidence="2">Uncharacterized protein</fullName>
    </submittedName>
</protein>